<dbReference type="Proteomes" id="UP000825935">
    <property type="component" value="Chromosome 10"/>
</dbReference>
<sequence length="182" mass="20391">MGLPGSSNISTDVFPMLLVNIIMSIVQLKHVLHSFMQVIGFTSAPARAADLAGPVEFPDEYSFCSGLIVSELANEIRKALPLSAYNPDLHASAQANGDCPVCLQEFHKDEEVCHLPFCRHLYHKFCLAPWLDQQQFTCPVCRSSLVSEEVCRRQRKREQEISDELTVWLSSTHGSNLQGLWC</sequence>
<dbReference type="InterPro" id="IPR044249">
    <property type="entry name" value="XERICO-like"/>
</dbReference>
<evidence type="ECO:0000313" key="3">
    <source>
        <dbReference type="EMBL" id="KAH7426890.1"/>
    </source>
</evidence>
<proteinExistence type="predicted"/>
<comment type="caution">
    <text evidence="3">The sequence shown here is derived from an EMBL/GenBank/DDBJ whole genome shotgun (WGS) entry which is preliminary data.</text>
</comment>
<dbReference type="PROSITE" id="PS50089">
    <property type="entry name" value="ZF_RING_2"/>
    <property type="match status" value="1"/>
</dbReference>
<name>A0A8T2TX95_CERRI</name>
<dbReference type="EMBL" id="CM035415">
    <property type="protein sequence ID" value="KAH7426890.1"/>
    <property type="molecule type" value="Genomic_DNA"/>
</dbReference>
<keyword evidence="1" id="KW-0863">Zinc-finger</keyword>
<keyword evidence="1" id="KW-0479">Metal-binding</keyword>
<dbReference type="SMART" id="SM00184">
    <property type="entry name" value="RING"/>
    <property type="match status" value="1"/>
</dbReference>
<evidence type="ECO:0000256" key="1">
    <source>
        <dbReference type="PROSITE-ProRule" id="PRU00175"/>
    </source>
</evidence>
<gene>
    <name evidence="3" type="ORF">KP509_10G020700</name>
</gene>
<dbReference type="EMBL" id="CM035415">
    <property type="protein sequence ID" value="KAH7426888.1"/>
    <property type="molecule type" value="Genomic_DNA"/>
</dbReference>
<dbReference type="Gene3D" id="3.30.40.10">
    <property type="entry name" value="Zinc/RING finger domain, C3HC4 (zinc finger)"/>
    <property type="match status" value="1"/>
</dbReference>
<accession>A0A8T2TX95</accession>
<feature type="domain" description="RING-type" evidence="2">
    <location>
        <begin position="99"/>
        <end position="142"/>
    </location>
</feature>
<dbReference type="OrthoDB" id="8062037at2759"/>
<dbReference type="InterPro" id="IPR001841">
    <property type="entry name" value="Znf_RING"/>
</dbReference>
<reference evidence="3" key="1">
    <citation type="submission" date="2021-08" db="EMBL/GenBank/DDBJ databases">
        <title>WGS assembly of Ceratopteris richardii.</title>
        <authorList>
            <person name="Marchant D.B."/>
            <person name="Chen G."/>
            <person name="Jenkins J."/>
            <person name="Shu S."/>
            <person name="Leebens-Mack J."/>
            <person name="Grimwood J."/>
            <person name="Schmutz J."/>
            <person name="Soltis P."/>
            <person name="Soltis D."/>
            <person name="Chen Z.-H."/>
        </authorList>
    </citation>
    <scope>NUCLEOTIDE SEQUENCE</scope>
    <source>
        <strain evidence="3">Whitten #5841</strain>
        <tissue evidence="3">Leaf</tissue>
    </source>
</reference>
<dbReference type="SUPFAM" id="SSF57850">
    <property type="entry name" value="RING/U-box"/>
    <property type="match status" value="1"/>
</dbReference>
<keyword evidence="1" id="KW-0862">Zinc</keyword>
<dbReference type="PANTHER" id="PTHR47258">
    <property type="match status" value="1"/>
</dbReference>
<dbReference type="GO" id="GO:0008270">
    <property type="term" value="F:zinc ion binding"/>
    <property type="evidence" value="ECO:0007669"/>
    <property type="project" value="UniProtKB-KW"/>
</dbReference>
<protein>
    <recommendedName>
        <fullName evidence="2">RING-type domain-containing protein</fullName>
    </recommendedName>
</protein>
<evidence type="ECO:0000259" key="2">
    <source>
        <dbReference type="PROSITE" id="PS50089"/>
    </source>
</evidence>
<evidence type="ECO:0000313" key="4">
    <source>
        <dbReference type="Proteomes" id="UP000825935"/>
    </source>
</evidence>
<dbReference type="InterPro" id="IPR013083">
    <property type="entry name" value="Znf_RING/FYVE/PHD"/>
</dbReference>
<dbReference type="OMA" id="CLCRFEA"/>
<organism evidence="3 4">
    <name type="scientific">Ceratopteris richardii</name>
    <name type="common">Triangle waterfern</name>
    <dbReference type="NCBI Taxonomy" id="49495"/>
    <lineage>
        <taxon>Eukaryota</taxon>
        <taxon>Viridiplantae</taxon>
        <taxon>Streptophyta</taxon>
        <taxon>Embryophyta</taxon>
        <taxon>Tracheophyta</taxon>
        <taxon>Polypodiopsida</taxon>
        <taxon>Polypodiidae</taxon>
        <taxon>Polypodiales</taxon>
        <taxon>Pteridineae</taxon>
        <taxon>Pteridaceae</taxon>
        <taxon>Parkerioideae</taxon>
        <taxon>Ceratopteris</taxon>
    </lineage>
</organism>
<dbReference type="PANTHER" id="PTHR47258:SF1">
    <property type="entry name" value="E3 UBIQUITIN-PROTEIN LIGASE XERICO-RELATED"/>
    <property type="match status" value="1"/>
</dbReference>
<dbReference type="Pfam" id="PF13639">
    <property type="entry name" value="zf-RING_2"/>
    <property type="match status" value="1"/>
</dbReference>
<dbReference type="AlphaFoldDB" id="A0A8T2TX95"/>
<keyword evidence="4" id="KW-1185">Reference proteome</keyword>